<name>A0A060H3R2_XYLFS</name>
<dbReference type="NCBIfam" id="TIGR01641">
    <property type="entry name" value="phageSPP1_gp7"/>
    <property type="match status" value="1"/>
</dbReference>
<dbReference type="PATRIC" id="fig|155920.8.peg.1550"/>
<feature type="domain" description="Phage head morphogenesis" evidence="1">
    <location>
        <begin position="167"/>
        <end position="273"/>
    </location>
</feature>
<dbReference type="AlphaFoldDB" id="A0A060H3R2"/>
<dbReference type="KEGG" id="xfs:D934_08540"/>
<sequence length="281" mass="31335">MLTLPELLRLQGRRVKKRQLRPPRPSRHAEAMYRNELLALVRVLHQAVREEVLPVLNASQPHMTRDAPDGSAPQSYLASQFMQAIEAALLRAALRCGGLPQWAERMAAQQVQRVDRQVVQTIGSAVRTAFGIDITSLMLAQEVRTQIHAARAVNVQLITSIQRQYFDKIGTAVLQGVMQGRRARDVAKEIEQITDATASRATFIARDQTSKMNAAFNEIRQVGLGIESYTWQTSGDERVREDHAAHDGTVFRWSDPPATGHPGQDYNCRCVAIPNVTLEGP</sequence>
<organism evidence="3 4">
    <name type="scientific">Xylella fastidiosa subsp. sandyi Ann-1</name>
    <dbReference type="NCBI Taxonomy" id="155920"/>
    <lineage>
        <taxon>Bacteria</taxon>
        <taxon>Pseudomonadati</taxon>
        <taxon>Pseudomonadota</taxon>
        <taxon>Gammaproteobacteria</taxon>
        <taxon>Lysobacterales</taxon>
        <taxon>Lysobacteraceae</taxon>
        <taxon>Xylella</taxon>
    </lineage>
</organism>
<evidence type="ECO:0000259" key="1">
    <source>
        <dbReference type="Pfam" id="PF04233"/>
    </source>
</evidence>
<dbReference type="EMBL" id="CP006696">
    <property type="protein sequence ID" value="AIC10228.1"/>
    <property type="molecule type" value="Genomic_DNA"/>
</dbReference>
<evidence type="ECO:0000313" key="3">
    <source>
        <dbReference type="EMBL" id="AIC10228.1"/>
    </source>
</evidence>
<dbReference type="EMBL" id="CP006696">
    <property type="protein sequence ID" value="AIC10000.1"/>
    <property type="molecule type" value="Genomic_DNA"/>
</dbReference>
<accession>A0A060H3R2</accession>
<protein>
    <submittedName>
        <fullName evidence="3">Chromosome segregation protein ParM</fullName>
    </submittedName>
</protein>
<evidence type="ECO:0000313" key="2">
    <source>
        <dbReference type="EMBL" id="AIC10000.1"/>
    </source>
</evidence>
<dbReference type="Pfam" id="PF04233">
    <property type="entry name" value="Phage_Mu_F"/>
    <property type="match status" value="1"/>
</dbReference>
<evidence type="ECO:0000313" key="4">
    <source>
        <dbReference type="Proteomes" id="UP000027215"/>
    </source>
</evidence>
<dbReference type="InterPro" id="IPR006528">
    <property type="entry name" value="Phage_head_morphogenesis_dom"/>
</dbReference>
<dbReference type="KEGG" id="xfs:D934_06650"/>
<reference evidence="3 4" key="1">
    <citation type="submission" date="2013-08" db="EMBL/GenBank/DDBJ databases">
        <authorList>
            <person name="Stouthamer R."/>
            <person name="Nunney L."/>
        </authorList>
    </citation>
    <scope>NUCLEOTIDE SEQUENCE [LARGE SCALE GENOMIC DNA]</scope>
    <source>
        <strain evidence="4">ann-1</strain>
        <strain evidence="3">Ann-1</strain>
    </source>
</reference>
<dbReference type="RefSeq" id="WP_020852380.1">
    <property type="nucleotide sequence ID" value="NZ_CP006696.1"/>
</dbReference>
<dbReference type="Proteomes" id="UP000027215">
    <property type="component" value="Chromosome"/>
</dbReference>
<dbReference type="HOGENOM" id="CLU_079019_1_1_6"/>
<proteinExistence type="predicted"/>
<gene>
    <name evidence="2" type="ORF">D934_06650</name>
    <name evidence="3" type="ORF">D934_08540</name>
</gene>